<evidence type="ECO:0000256" key="1">
    <source>
        <dbReference type="ARBA" id="ARBA00004162"/>
    </source>
</evidence>
<sequence>MNHSLVSWARPLLTQALEDGNYDTLADTRLQKNYNNEEMASMVACAASCIRHSTWRRPRMSQVVRALEGDVSLSEVSEGIRPGHSTIDDSQHLKHMNKLLLRLLSQENSINWSSDNSSEYGIYPSGSCIDSRIRHEKIER</sequence>
<dbReference type="Proteomes" id="UP001642360">
    <property type="component" value="Unassembled WGS sequence"/>
</dbReference>
<comment type="catalytic activity">
    <reaction evidence="11">
        <text>L-seryl-[protein] + ATP = O-phospho-L-seryl-[protein] + ADP + H(+)</text>
        <dbReference type="Rhea" id="RHEA:17989"/>
        <dbReference type="Rhea" id="RHEA-COMP:9863"/>
        <dbReference type="Rhea" id="RHEA-COMP:11604"/>
        <dbReference type="ChEBI" id="CHEBI:15378"/>
        <dbReference type="ChEBI" id="CHEBI:29999"/>
        <dbReference type="ChEBI" id="CHEBI:30616"/>
        <dbReference type="ChEBI" id="CHEBI:83421"/>
        <dbReference type="ChEBI" id="CHEBI:456216"/>
        <dbReference type="EC" id="2.7.11.1"/>
    </reaction>
</comment>
<evidence type="ECO:0000256" key="11">
    <source>
        <dbReference type="ARBA" id="ARBA00048679"/>
    </source>
</evidence>
<dbReference type="EMBL" id="CAUOFW020001109">
    <property type="protein sequence ID" value="CAK9141209.1"/>
    <property type="molecule type" value="Genomic_DNA"/>
</dbReference>
<evidence type="ECO:0000256" key="2">
    <source>
        <dbReference type="ARBA" id="ARBA00012513"/>
    </source>
</evidence>
<comment type="subcellular location">
    <subcellularLocation>
        <location evidence="1">Cell membrane</location>
        <topology evidence="1">Single-pass membrane protein</topology>
    </subcellularLocation>
</comment>
<evidence type="ECO:0000256" key="5">
    <source>
        <dbReference type="ARBA" id="ARBA00022692"/>
    </source>
</evidence>
<dbReference type="InterPro" id="IPR047117">
    <property type="entry name" value="PERK1-13-like"/>
</dbReference>
<organism evidence="12 13">
    <name type="scientific">Ilex paraguariensis</name>
    <name type="common">yerba mate</name>
    <dbReference type="NCBI Taxonomy" id="185542"/>
    <lineage>
        <taxon>Eukaryota</taxon>
        <taxon>Viridiplantae</taxon>
        <taxon>Streptophyta</taxon>
        <taxon>Embryophyta</taxon>
        <taxon>Tracheophyta</taxon>
        <taxon>Spermatophyta</taxon>
        <taxon>Magnoliopsida</taxon>
        <taxon>eudicotyledons</taxon>
        <taxon>Gunneridae</taxon>
        <taxon>Pentapetalae</taxon>
        <taxon>asterids</taxon>
        <taxon>campanulids</taxon>
        <taxon>Aquifoliales</taxon>
        <taxon>Aquifoliaceae</taxon>
        <taxon>Ilex</taxon>
    </lineage>
</organism>
<comment type="caution">
    <text evidence="12">The sequence shown here is derived from an EMBL/GenBank/DDBJ whole genome shotgun (WGS) entry which is preliminary data.</text>
</comment>
<keyword evidence="3" id="KW-0723">Serine/threonine-protein kinase</keyword>
<dbReference type="GO" id="GO:0005524">
    <property type="term" value="F:ATP binding"/>
    <property type="evidence" value="ECO:0007669"/>
    <property type="project" value="UniProtKB-KW"/>
</dbReference>
<keyword evidence="9" id="KW-0472">Membrane</keyword>
<keyword evidence="13" id="KW-1185">Reference proteome</keyword>
<name>A0ABC8R8D9_9AQUA</name>
<comment type="catalytic activity">
    <reaction evidence="10">
        <text>L-threonyl-[protein] + ATP = O-phospho-L-threonyl-[protein] + ADP + H(+)</text>
        <dbReference type="Rhea" id="RHEA:46608"/>
        <dbReference type="Rhea" id="RHEA-COMP:11060"/>
        <dbReference type="Rhea" id="RHEA-COMP:11605"/>
        <dbReference type="ChEBI" id="CHEBI:15378"/>
        <dbReference type="ChEBI" id="CHEBI:30013"/>
        <dbReference type="ChEBI" id="CHEBI:30616"/>
        <dbReference type="ChEBI" id="CHEBI:61977"/>
        <dbReference type="ChEBI" id="CHEBI:456216"/>
        <dbReference type="EC" id="2.7.11.1"/>
    </reaction>
</comment>
<evidence type="ECO:0000256" key="9">
    <source>
        <dbReference type="ARBA" id="ARBA00023136"/>
    </source>
</evidence>
<dbReference type="GO" id="GO:0004674">
    <property type="term" value="F:protein serine/threonine kinase activity"/>
    <property type="evidence" value="ECO:0007669"/>
    <property type="project" value="UniProtKB-KW"/>
</dbReference>
<evidence type="ECO:0000256" key="6">
    <source>
        <dbReference type="ARBA" id="ARBA00022741"/>
    </source>
</evidence>
<evidence type="ECO:0000256" key="3">
    <source>
        <dbReference type="ARBA" id="ARBA00022527"/>
    </source>
</evidence>
<evidence type="ECO:0000256" key="8">
    <source>
        <dbReference type="ARBA" id="ARBA00022989"/>
    </source>
</evidence>
<evidence type="ECO:0000256" key="4">
    <source>
        <dbReference type="ARBA" id="ARBA00022679"/>
    </source>
</evidence>
<proteinExistence type="predicted"/>
<protein>
    <recommendedName>
        <fullName evidence="2">non-specific serine/threonine protein kinase</fullName>
        <ecNumber evidence="2">2.7.11.1</ecNumber>
    </recommendedName>
</protein>
<evidence type="ECO:0000256" key="7">
    <source>
        <dbReference type="ARBA" id="ARBA00022840"/>
    </source>
</evidence>
<keyword evidence="8" id="KW-1133">Transmembrane helix</keyword>
<gene>
    <name evidence="12" type="ORF">ILEXP_LOCUS8741</name>
</gene>
<keyword evidence="5" id="KW-0812">Transmembrane</keyword>
<dbReference type="PANTHER" id="PTHR47982">
    <property type="entry name" value="PROLINE-RICH RECEPTOR-LIKE PROTEIN KINASE PERK4"/>
    <property type="match status" value="1"/>
</dbReference>
<dbReference type="AlphaFoldDB" id="A0ABC8R8D9"/>
<dbReference type="PANTHER" id="PTHR47982:SF35">
    <property type="entry name" value="PROLINE-RICH RECEPTOR-LIKE PROTEIN KINASE PERK1-RELATED"/>
    <property type="match status" value="1"/>
</dbReference>
<dbReference type="Gene3D" id="1.10.510.10">
    <property type="entry name" value="Transferase(Phosphotransferase) domain 1"/>
    <property type="match status" value="1"/>
</dbReference>
<accession>A0ABC8R8D9</accession>
<reference evidence="12 13" key="1">
    <citation type="submission" date="2024-02" db="EMBL/GenBank/DDBJ databases">
        <authorList>
            <person name="Vignale AGUSTIN F."/>
            <person name="Sosa J E."/>
            <person name="Modenutti C."/>
        </authorList>
    </citation>
    <scope>NUCLEOTIDE SEQUENCE [LARGE SCALE GENOMIC DNA]</scope>
</reference>
<keyword evidence="7" id="KW-0067">ATP-binding</keyword>
<evidence type="ECO:0000313" key="13">
    <source>
        <dbReference type="Proteomes" id="UP001642360"/>
    </source>
</evidence>
<keyword evidence="4" id="KW-0808">Transferase</keyword>
<dbReference type="EC" id="2.7.11.1" evidence="2"/>
<evidence type="ECO:0000313" key="12">
    <source>
        <dbReference type="EMBL" id="CAK9141209.1"/>
    </source>
</evidence>
<keyword evidence="3" id="KW-0418">Kinase</keyword>
<keyword evidence="6" id="KW-0547">Nucleotide-binding</keyword>
<evidence type="ECO:0000256" key="10">
    <source>
        <dbReference type="ARBA" id="ARBA00047899"/>
    </source>
</evidence>
<dbReference type="GO" id="GO:0005886">
    <property type="term" value="C:plasma membrane"/>
    <property type="evidence" value="ECO:0007669"/>
    <property type="project" value="UniProtKB-SubCell"/>
</dbReference>